<dbReference type="EMBL" id="CP003257">
    <property type="protein sequence ID" value="AEX85825.1"/>
    <property type="molecule type" value="Genomic_DNA"/>
</dbReference>
<organism evidence="2 3">
    <name type="scientific">Marinitoga piezophila (strain DSM 14283 / JCM 11233 / KA3)</name>
    <dbReference type="NCBI Taxonomy" id="443254"/>
    <lineage>
        <taxon>Bacteria</taxon>
        <taxon>Thermotogati</taxon>
        <taxon>Thermotogota</taxon>
        <taxon>Thermotogae</taxon>
        <taxon>Petrotogales</taxon>
        <taxon>Petrotogaceae</taxon>
        <taxon>Marinitoga</taxon>
    </lineage>
</organism>
<protein>
    <submittedName>
        <fullName evidence="2">Signal transduction histidine kinase, nitrogen specific</fullName>
    </submittedName>
</protein>
<dbReference type="RefSeq" id="WP_014296896.1">
    <property type="nucleotide sequence ID" value="NC_016751.1"/>
</dbReference>
<keyword evidence="3" id="KW-1185">Reference proteome</keyword>
<feature type="coiled-coil region" evidence="1">
    <location>
        <begin position="3"/>
        <end position="30"/>
    </location>
</feature>
<dbReference type="Proteomes" id="UP000007161">
    <property type="component" value="Chromosome"/>
</dbReference>
<dbReference type="AlphaFoldDB" id="H2J3T3"/>
<sequence>MKNNENLEEIKLLIDELEKIESLIDRMIKNEDYETMPKILEQRKKILEKMLPFADNEKIKEKALSIIEKDKERINHIKPEMEKIKKLLKTTNKGKIAIKNGYMKVNEEISRRKFNSNG</sequence>
<reference evidence="3" key="2">
    <citation type="submission" date="2012-01" db="EMBL/GenBank/DDBJ databases">
        <title>Complete sequence of chromosome of Marinitoga piezophila KA3.</title>
        <authorList>
            <person name="Lucas S."/>
            <person name="Han J."/>
            <person name="Lapidus A."/>
            <person name="Cheng J.-F."/>
            <person name="Goodwin L."/>
            <person name="Pitluck S."/>
            <person name="Peters L."/>
            <person name="Mikhailova N."/>
            <person name="Teshima H."/>
            <person name="Detter J.C."/>
            <person name="Han C."/>
            <person name="Tapia R."/>
            <person name="Land M."/>
            <person name="Hauser L."/>
            <person name="Kyrpides N."/>
            <person name="Ivanova N."/>
            <person name="Pagani I."/>
            <person name="Jebbar M."/>
            <person name="Vannier P."/>
            <person name="Oger P."/>
            <person name="Cario A."/>
            <person name="Bartlett D."/>
            <person name="Noll K.M."/>
            <person name="Woyke T."/>
        </authorList>
    </citation>
    <scope>NUCLEOTIDE SEQUENCE [LARGE SCALE GENOMIC DNA]</scope>
    <source>
        <strain evidence="3">DSM 14283 / JCM 11233 / KA3</strain>
    </source>
</reference>
<dbReference type="InterPro" id="IPR037285">
    <property type="entry name" value="TM0693-like_sf"/>
</dbReference>
<dbReference type="Gene3D" id="6.10.250.50">
    <property type="match status" value="1"/>
</dbReference>
<keyword evidence="2" id="KW-0808">Transferase</keyword>
<accession>H2J3T3</accession>
<dbReference type="GO" id="GO:0016301">
    <property type="term" value="F:kinase activity"/>
    <property type="evidence" value="ECO:0007669"/>
    <property type="project" value="UniProtKB-KW"/>
</dbReference>
<keyword evidence="1" id="KW-0175">Coiled coil</keyword>
<reference evidence="2 3" key="1">
    <citation type="journal article" date="2012" name="J. Bacteriol.">
        <title>Complete Genome Sequence of the Thermophilic, Piezophilic, Heterotrophic Bacterium Marinitoga piezophila KA3.</title>
        <authorList>
            <person name="Lucas S."/>
            <person name="Han J."/>
            <person name="Lapidus A."/>
            <person name="Cheng J.F."/>
            <person name="Goodwin L.A."/>
            <person name="Pitluck S."/>
            <person name="Peters L."/>
            <person name="Mikhailova N."/>
            <person name="Teshima H."/>
            <person name="Detter J.C."/>
            <person name="Han C."/>
            <person name="Tapia R."/>
            <person name="Land M."/>
            <person name="Hauser L."/>
            <person name="Kyrpides N.C."/>
            <person name="Ivanova N."/>
            <person name="Pagani I."/>
            <person name="Vannier P."/>
            <person name="Oger P."/>
            <person name="Bartlett D.H."/>
            <person name="Noll K.M."/>
            <person name="Woyke T."/>
            <person name="Jebbar M."/>
        </authorList>
    </citation>
    <scope>NUCLEOTIDE SEQUENCE [LARGE SCALE GENOMIC DNA]</scope>
    <source>
        <strain evidence="3">DSM 14283 / JCM 11233 / KA3</strain>
    </source>
</reference>
<dbReference type="HOGENOM" id="CLU_2070288_0_0_0"/>
<gene>
    <name evidence="2" type="ordered locus">Marpi_1430</name>
</gene>
<dbReference type="KEGG" id="mpz:Marpi_1430"/>
<evidence type="ECO:0000313" key="2">
    <source>
        <dbReference type="EMBL" id="AEX85825.1"/>
    </source>
</evidence>
<evidence type="ECO:0000256" key="1">
    <source>
        <dbReference type="SAM" id="Coils"/>
    </source>
</evidence>
<dbReference type="SUPFAM" id="SSF140560">
    <property type="entry name" value="TM0693-like"/>
    <property type="match status" value="1"/>
</dbReference>
<keyword evidence="2" id="KW-0418">Kinase</keyword>
<proteinExistence type="predicted"/>
<dbReference type="OrthoDB" id="47555at2"/>
<evidence type="ECO:0000313" key="3">
    <source>
        <dbReference type="Proteomes" id="UP000007161"/>
    </source>
</evidence>
<name>H2J3T3_MARPK</name>
<dbReference type="STRING" id="443254.Marpi_1430"/>
<dbReference type="eggNOG" id="ENOG502ZT7I">
    <property type="taxonomic scope" value="Bacteria"/>
</dbReference>